<name>A0A4Y2A3U6_ARAVE</name>
<gene>
    <name evidence="1" type="ORF">AVEN_235415_1</name>
</gene>
<comment type="caution">
    <text evidence="1">The sequence shown here is derived from an EMBL/GenBank/DDBJ whole genome shotgun (WGS) entry which is preliminary data.</text>
</comment>
<dbReference type="AlphaFoldDB" id="A0A4Y2A3U6"/>
<sequence>MSLVPLQGHFKYGDENLPYNGSRDMCVHSRRESEQSLQEIDSHEAEMISSPIPVGPPGISLDYRLDNTHSD</sequence>
<evidence type="ECO:0000313" key="2">
    <source>
        <dbReference type="Proteomes" id="UP000499080"/>
    </source>
</evidence>
<keyword evidence="2" id="KW-1185">Reference proteome</keyword>
<accession>A0A4Y2A3U6</accession>
<dbReference type="Proteomes" id="UP000499080">
    <property type="component" value="Unassembled WGS sequence"/>
</dbReference>
<reference evidence="1 2" key="1">
    <citation type="journal article" date="2019" name="Sci. Rep.">
        <title>Orb-weaving spider Araneus ventricosus genome elucidates the spidroin gene catalogue.</title>
        <authorList>
            <person name="Kono N."/>
            <person name="Nakamura H."/>
            <person name="Ohtoshi R."/>
            <person name="Moran D.A.P."/>
            <person name="Shinohara A."/>
            <person name="Yoshida Y."/>
            <person name="Fujiwara M."/>
            <person name="Mori M."/>
            <person name="Tomita M."/>
            <person name="Arakawa K."/>
        </authorList>
    </citation>
    <scope>NUCLEOTIDE SEQUENCE [LARGE SCALE GENOMIC DNA]</scope>
</reference>
<dbReference type="EMBL" id="BGPR01000005">
    <property type="protein sequence ID" value="GBL74472.1"/>
    <property type="molecule type" value="Genomic_DNA"/>
</dbReference>
<organism evidence="1 2">
    <name type="scientific">Araneus ventricosus</name>
    <name type="common">Orbweaver spider</name>
    <name type="synonym">Epeira ventricosa</name>
    <dbReference type="NCBI Taxonomy" id="182803"/>
    <lineage>
        <taxon>Eukaryota</taxon>
        <taxon>Metazoa</taxon>
        <taxon>Ecdysozoa</taxon>
        <taxon>Arthropoda</taxon>
        <taxon>Chelicerata</taxon>
        <taxon>Arachnida</taxon>
        <taxon>Araneae</taxon>
        <taxon>Araneomorphae</taxon>
        <taxon>Entelegynae</taxon>
        <taxon>Araneoidea</taxon>
        <taxon>Araneidae</taxon>
        <taxon>Araneus</taxon>
    </lineage>
</organism>
<proteinExistence type="predicted"/>
<evidence type="ECO:0000313" key="1">
    <source>
        <dbReference type="EMBL" id="GBL74472.1"/>
    </source>
</evidence>
<protein>
    <submittedName>
        <fullName evidence="1">Uncharacterized protein</fullName>
    </submittedName>
</protein>